<evidence type="ECO:0000259" key="2">
    <source>
        <dbReference type="Pfam" id="PF00534"/>
    </source>
</evidence>
<dbReference type="CDD" id="cd03809">
    <property type="entry name" value="GT4_MtfB-like"/>
    <property type="match status" value="1"/>
</dbReference>
<proteinExistence type="predicted"/>
<accession>A0ABW3ZHS3</accession>
<dbReference type="Pfam" id="PF00534">
    <property type="entry name" value="Glycos_transf_1"/>
    <property type="match status" value="1"/>
</dbReference>
<dbReference type="Gene3D" id="3.40.50.2000">
    <property type="entry name" value="Glycogen Phosphorylase B"/>
    <property type="match status" value="1"/>
</dbReference>
<dbReference type="RefSeq" id="WP_386802940.1">
    <property type="nucleotide sequence ID" value="NZ_JBHTMU010000014.1"/>
</dbReference>
<dbReference type="EMBL" id="JBHTMU010000014">
    <property type="protein sequence ID" value="MFD1342664.1"/>
    <property type="molecule type" value="Genomic_DNA"/>
</dbReference>
<dbReference type="InterPro" id="IPR058591">
    <property type="entry name" value="Gtf3_N"/>
</dbReference>
<dbReference type="Pfam" id="PF26334">
    <property type="entry name" value="Gtf3_N"/>
    <property type="match status" value="1"/>
</dbReference>
<comment type="caution">
    <text evidence="4">The sequence shown here is derived from an EMBL/GenBank/DDBJ whole genome shotgun (WGS) entry which is preliminary data.</text>
</comment>
<keyword evidence="1" id="KW-0808">Transferase</keyword>
<evidence type="ECO:0000313" key="5">
    <source>
        <dbReference type="Proteomes" id="UP001597135"/>
    </source>
</evidence>
<organism evidence="4 5">
    <name type="scientific">Litorisediminicola beolgyonensis</name>
    <dbReference type="NCBI Taxonomy" id="1173614"/>
    <lineage>
        <taxon>Bacteria</taxon>
        <taxon>Pseudomonadati</taxon>
        <taxon>Pseudomonadota</taxon>
        <taxon>Alphaproteobacteria</taxon>
        <taxon>Rhodobacterales</taxon>
        <taxon>Paracoccaceae</taxon>
        <taxon>Litorisediminicola</taxon>
    </lineage>
</organism>
<reference evidence="5" key="1">
    <citation type="journal article" date="2019" name="Int. J. Syst. Evol. Microbiol.">
        <title>The Global Catalogue of Microorganisms (GCM) 10K type strain sequencing project: providing services to taxonomists for standard genome sequencing and annotation.</title>
        <authorList>
            <consortium name="The Broad Institute Genomics Platform"/>
            <consortium name="The Broad Institute Genome Sequencing Center for Infectious Disease"/>
            <person name="Wu L."/>
            <person name="Ma J."/>
        </authorList>
    </citation>
    <scope>NUCLEOTIDE SEQUENCE [LARGE SCALE GENOMIC DNA]</scope>
    <source>
        <strain evidence="5">CCUG 62953</strain>
    </source>
</reference>
<sequence>MSDRAPPPARLLDLTRLVSRAGRRDTGVDRVEAAYLERLLSERVPLFGLVRTALGYLLLDGWACAGIAERRAGKPRGKAGPLGRALRRGHPDRADEEALLRRQALARAAPPLLGAMLTRHLPRGAVYLNTGHTNLSRATMKGLKATPGLRVATLIHDTIPLDFPQYQRVGTEERFRDFLIRAWHVSDLLIANSQKTEDDLRRHLAVLGPMPEIVTALLGVPRPDPGHAPEGPWTGQPYFVALGTIEPRKNHRLLLDLWDKLGAEAPPLLIVGQRGWADDRLLARLDARPPQVFELGALGDAESFALLRDAAGLLFPSHAEGFGLPPVEAAALGCPVIASDLPVLRESLGDIPVYASVNHLYLWENAVRELTRAQARGDRQPVPYDPPDWDAHFNTVLRRV</sequence>
<dbReference type="Proteomes" id="UP001597135">
    <property type="component" value="Unassembled WGS sequence"/>
</dbReference>
<keyword evidence="5" id="KW-1185">Reference proteome</keyword>
<dbReference type="PANTHER" id="PTHR46401">
    <property type="entry name" value="GLYCOSYLTRANSFERASE WBBK-RELATED"/>
    <property type="match status" value="1"/>
</dbReference>
<dbReference type="PANTHER" id="PTHR46401:SF2">
    <property type="entry name" value="GLYCOSYLTRANSFERASE WBBK-RELATED"/>
    <property type="match status" value="1"/>
</dbReference>
<gene>
    <name evidence="4" type="ORF">ACFQ4E_09565</name>
</gene>
<evidence type="ECO:0000313" key="4">
    <source>
        <dbReference type="EMBL" id="MFD1342664.1"/>
    </source>
</evidence>
<name>A0ABW3ZHS3_9RHOB</name>
<feature type="domain" description="Glycosyl transferase family 1" evidence="2">
    <location>
        <begin position="234"/>
        <end position="349"/>
    </location>
</feature>
<evidence type="ECO:0000256" key="1">
    <source>
        <dbReference type="ARBA" id="ARBA00022679"/>
    </source>
</evidence>
<dbReference type="InterPro" id="IPR001296">
    <property type="entry name" value="Glyco_trans_1"/>
</dbReference>
<protein>
    <submittedName>
        <fullName evidence="4">Glycosyltransferase family 4 protein</fullName>
    </submittedName>
</protein>
<evidence type="ECO:0000259" key="3">
    <source>
        <dbReference type="Pfam" id="PF26334"/>
    </source>
</evidence>
<feature type="domain" description="Glucosyltransferase 3-like N-terminal" evidence="3">
    <location>
        <begin position="133"/>
        <end position="203"/>
    </location>
</feature>
<dbReference type="SUPFAM" id="SSF53756">
    <property type="entry name" value="UDP-Glycosyltransferase/glycogen phosphorylase"/>
    <property type="match status" value="1"/>
</dbReference>